<feature type="region of interest" description="Disordered" evidence="5">
    <location>
        <begin position="416"/>
        <end position="473"/>
    </location>
</feature>
<evidence type="ECO:0000256" key="1">
    <source>
        <dbReference type="ARBA" id="ARBA00006149"/>
    </source>
</evidence>
<dbReference type="PROSITE" id="PS00092">
    <property type="entry name" value="N6_MTASE"/>
    <property type="match status" value="1"/>
</dbReference>
<name>A0AA36N4Y0_9DINO</name>
<dbReference type="GO" id="GO:0008276">
    <property type="term" value="F:protein methyltransferase activity"/>
    <property type="evidence" value="ECO:0007669"/>
    <property type="project" value="TreeGrafter"/>
</dbReference>
<feature type="compositionally biased region" description="Basic and acidic residues" evidence="5">
    <location>
        <begin position="430"/>
        <end position="441"/>
    </location>
</feature>
<dbReference type="EMBL" id="CAUJNA010002124">
    <property type="protein sequence ID" value="CAJ1390740.1"/>
    <property type="molecule type" value="Genomic_DNA"/>
</dbReference>
<evidence type="ECO:0000256" key="4">
    <source>
        <dbReference type="ARBA" id="ARBA00022691"/>
    </source>
</evidence>
<dbReference type="InterPro" id="IPR002052">
    <property type="entry name" value="DNA_methylase_N6_adenine_CS"/>
</dbReference>
<dbReference type="GO" id="GO:0003676">
    <property type="term" value="F:nucleic acid binding"/>
    <property type="evidence" value="ECO:0007669"/>
    <property type="project" value="InterPro"/>
</dbReference>
<evidence type="ECO:0000259" key="6">
    <source>
        <dbReference type="Pfam" id="PF05175"/>
    </source>
</evidence>
<dbReference type="AlphaFoldDB" id="A0AA36N4Y0"/>
<dbReference type="Proteomes" id="UP001178507">
    <property type="component" value="Unassembled WGS sequence"/>
</dbReference>
<feature type="domain" description="Methyltransferase small" evidence="6">
    <location>
        <begin position="248"/>
        <end position="337"/>
    </location>
</feature>
<comment type="similarity">
    <text evidence="1">Belongs to the eukaryotic/archaeal PrmC-related family.</text>
</comment>
<evidence type="ECO:0000313" key="7">
    <source>
        <dbReference type="EMBL" id="CAJ1390740.1"/>
    </source>
</evidence>
<dbReference type="SUPFAM" id="SSF53335">
    <property type="entry name" value="S-adenosyl-L-methionine-dependent methyltransferases"/>
    <property type="match status" value="1"/>
</dbReference>
<reference evidence="7" key="1">
    <citation type="submission" date="2023-08" db="EMBL/GenBank/DDBJ databases">
        <authorList>
            <person name="Chen Y."/>
            <person name="Shah S."/>
            <person name="Dougan E. K."/>
            <person name="Thang M."/>
            <person name="Chan C."/>
        </authorList>
    </citation>
    <scope>NUCLEOTIDE SEQUENCE</scope>
</reference>
<keyword evidence="8" id="KW-1185">Reference proteome</keyword>
<dbReference type="GO" id="GO:0008757">
    <property type="term" value="F:S-adenosylmethionine-dependent methyltransferase activity"/>
    <property type="evidence" value="ECO:0007669"/>
    <property type="project" value="TreeGrafter"/>
</dbReference>
<dbReference type="GO" id="GO:0035657">
    <property type="term" value="C:eRF1 methyltransferase complex"/>
    <property type="evidence" value="ECO:0007669"/>
    <property type="project" value="TreeGrafter"/>
</dbReference>
<keyword evidence="4" id="KW-0949">S-adenosyl-L-methionine</keyword>
<keyword evidence="3" id="KW-0808">Transferase</keyword>
<evidence type="ECO:0000256" key="3">
    <source>
        <dbReference type="ARBA" id="ARBA00022679"/>
    </source>
</evidence>
<comment type="caution">
    <text evidence="7">The sequence shown here is derived from an EMBL/GenBank/DDBJ whole genome shotgun (WGS) entry which is preliminary data.</text>
</comment>
<dbReference type="PANTHER" id="PTHR45875">
    <property type="entry name" value="METHYLTRANSFERASE N6AMT1"/>
    <property type="match status" value="1"/>
</dbReference>
<dbReference type="CDD" id="cd02440">
    <property type="entry name" value="AdoMet_MTases"/>
    <property type="match status" value="1"/>
</dbReference>
<dbReference type="GO" id="GO:0032259">
    <property type="term" value="P:methylation"/>
    <property type="evidence" value="ECO:0007669"/>
    <property type="project" value="UniProtKB-KW"/>
</dbReference>
<dbReference type="Pfam" id="PF05175">
    <property type="entry name" value="MTS"/>
    <property type="match status" value="1"/>
</dbReference>
<proteinExistence type="inferred from homology"/>
<organism evidence="7 8">
    <name type="scientific">Effrenium voratum</name>
    <dbReference type="NCBI Taxonomy" id="2562239"/>
    <lineage>
        <taxon>Eukaryota</taxon>
        <taxon>Sar</taxon>
        <taxon>Alveolata</taxon>
        <taxon>Dinophyceae</taxon>
        <taxon>Suessiales</taxon>
        <taxon>Symbiodiniaceae</taxon>
        <taxon>Effrenium</taxon>
    </lineage>
</organism>
<keyword evidence="2" id="KW-0489">Methyltransferase</keyword>
<accession>A0AA36N4Y0</accession>
<dbReference type="InterPro" id="IPR029063">
    <property type="entry name" value="SAM-dependent_MTases_sf"/>
</dbReference>
<dbReference type="InterPro" id="IPR052190">
    <property type="entry name" value="Euk-Arch_PrmC-MTase"/>
</dbReference>
<evidence type="ECO:0000256" key="5">
    <source>
        <dbReference type="SAM" id="MobiDB-lite"/>
    </source>
</evidence>
<dbReference type="Gene3D" id="3.40.50.150">
    <property type="entry name" value="Vaccinia Virus protein VP39"/>
    <property type="match status" value="1"/>
</dbReference>
<evidence type="ECO:0000256" key="2">
    <source>
        <dbReference type="ARBA" id="ARBA00022603"/>
    </source>
</evidence>
<evidence type="ECO:0000313" key="8">
    <source>
        <dbReference type="Proteomes" id="UP001178507"/>
    </source>
</evidence>
<protein>
    <recommendedName>
        <fullName evidence="6">Methyltransferase small domain-containing protein</fullName>
    </recommendedName>
</protein>
<gene>
    <name evidence="7" type="ORF">EVOR1521_LOCUS16065</name>
</gene>
<dbReference type="InterPro" id="IPR007848">
    <property type="entry name" value="Small_mtfrase_dom"/>
</dbReference>
<sequence length="581" mass="63357">MALDGAGSAWLCGFCAGSSHKARAGASAGLTAQIPAQCSKLPKSGACGWKGLLAGVVAGSRARGREARGLAQARAQRKPKVLLPPLDEGVWKPEAVGEEELSSAEVSREEPQQVAEEVWGGRSVLFTRSWADVVETRKALNALAKRRLVGESSAALRERRKVLRDCTRRMFLRSSGEGRLLLKGGPVLGYVPVLYESSTLTLRANDATALHVAWQYFLNGLSYPFLKGRLHPFFGVYFTPSPIEHFQLLHRWLEAKGKALARRALDLGTGCGVVSFLLRELLPDCEIVASDLCPNACFSVTAELLRRKAQGIEVRRSDLFDDLEGPFDLIVFNPPWVPRLSAHPKPAAAGDVVGGNDYPAELFPRLFEDAPKVLAPNGHLVILFSNYALCRGLVEESPLSAFAESSPWLRLEEVRTAPVEQKARSRSRQTRRDKAWGHNAHEAPGGAALGFREKSRRARDENEDVSNRGGREGSLLLVTAPGSHAPPVSPVSASAYTGCWLRSPPRSFARLAHKVIGKLRQSLAIEAPMLVFQAGELCCKHWLAVQVARRCGVGVSSTSLLGEDEFLEWTQQRMLGCHVCT</sequence>
<dbReference type="PANTHER" id="PTHR45875:SF1">
    <property type="entry name" value="METHYLTRANSFERASE N6AMT1"/>
    <property type="match status" value="1"/>
</dbReference>